<dbReference type="Proteomes" id="UP000198943">
    <property type="component" value="Unassembled WGS sequence"/>
</dbReference>
<dbReference type="EMBL" id="FMYW01000003">
    <property type="protein sequence ID" value="SDC15977.1"/>
    <property type="molecule type" value="Genomic_DNA"/>
</dbReference>
<dbReference type="OrthoDB" id="9770694at2"/>
<evidence type="ECO:0000313" key="2">
    <source>
        <dbReference type="EMBL" id="SDC15977.1"/>
    </source>
</evidence>
<dbReference type="SMART" id="SM00382">
    <property type="entry name" value="AAA"/>
    <property type="match status" value="1"/>
</dbReference>
<proteinExistence type="predicted"/>
<sequence>MDSTIMKIIKHEKRLKALGMEKLCRWDFAHDNRQNPRATNIILDYTANFKEMLEEGTGMIIYGNTGAGKTFAAAQIVNELTDRGYDCMFTSMSNIITELGTLGMEGKRNLFYQIFSKDLLVLDDLGSEVESSNTNQIFIQIVNTCLSKNIPIIITTPFHEENLLEGNAKRVLAISRLMRRNISFTMQVPGERRCLELQKKQRLEALVKGAASQTPLAGYEESETEWEGTTVQECLPENIQQTLPLVENEDKER</sequence>
<dbReference type="InterPro" id="IPR002611">
    <property type="entry name" value="IstB_ATP-bd"/>
</dbReference>
<dbReference type="Gene3D" id="3.40.50.300">
    <property type="entry name" value="P-loop containing nucleotide triphosphate hydrolases"/>
    <property type="match status" value="1"/>
</dbReference>
<dbReference type="InterPro" id="IPR027417">
    <property type="entry name" value="P-loop_NTPase"/>
</dbReference>
<reference evidence="3" key="1">
    <citation type="submission" date="2016-10" db="EMBL/GenBank/DDBJ databases">
        <authorList>
            <person name="Varghese N."/>
            <person name="Submissions S."/>
        </authorList>
    </citation>
    <scope>NUCLEOTIDE SEQUENCE [LARGE SCALE GENOMIC DNA]</scope>
    <source>
        <strain evidence="3">DSM 11005</strain>
    </source>
</reference>
<dbReference type="InterPro" id="IPR003593">
    <property type="entry name" value="AAA+_ATPase"/>
</dbReference>
<dbReference type="AlphaFoldDB" id="A0A1G6JBG3"/>
<evidence type="ECO:0000313" key="3">
    <source>
        <dbReference type="Proteomes" id="UP000198943"/>
    </source>
</evidence>
<dbReference type="PANTHER" id="PTHR30050:SF4">
    <property type="entry name" value="ATP-BINDING PROTEIN RV3427C IN INSERTION SEQUENCE-RELATED"/>
    <property type="match status" value="1"/>
</dbReference>
<gene>
    <name evidence="2" type="ORF">SAMN04487864_10339</name>
</gene>
<dbReference type="CDD" id="cd00009">
    <property type="entry name" value="AAA"/>
    <property type="match status" value="1"/>
</dbReference>
<evidence type="ECO:0000259" key="1">
    <source>
        <dbReference type="SMART" id="SM00382"/>
    </source>
</evidence>
<dbReference type="RefSeq" id="WP_093729493.1">
    <property type="nucleotide sequence ID" value="NZ_FMYW01000003.1"/>
</dbReference>
<dbReference type="Pfam" id="PF01695">
    <property type="entry name" value="IstB_IS21"/>
    <property type="match status" value="1"/>
</dbReference>
<accession>A0A1G6JBG3</accession>
<protein>
    <submittedName>
        <fullName evidence="2">IstB-like ATP binding protein</fullName>
    </submittedName>
</protein>
<dbReference type="GO" id="GO:0005524">
    <property type="term" value="F:ATP binding"/>
    <property type="evidence" value="ECO:0007669"/>
    <property type="project" value="InterPro"/>
</dbReference>
<feature type="domain" description="AAA+ ATPase" evidence="1">
    <location>
        <begin position="55"/>
        <end position="183"/>
    </location>
</feature>
<dbReference type="GO" id="GO:0006260">
    <property type="term" value="P:DNA replication"/>
    <property type="evidence" value="ECO:0007669"/>
    <property type="project" value="TreeGrafter"/>
</dbReference>
<keyword evidence="3" id="KW-1185">Reference proteome</keyword>
<organism evidence="2 3">
    <name type="scientific">Succiniclasticum ruminis</name>
    <dbReference type="NCBI Taxonomy" id="40841"/>
    <lineage>
        <taxon>Bacteria</taxon>
        <taxon>Bacillati</taxon>
        <taxon>Bacillota</taxon>
        <taxon>Negativicutes</taxon>
        <taxon>Acidaminococcales</taxon>
        <taxon>Acidaminococcaceae</taxon>
        <taxon>Succiniclasticum</taxon>
    </lineage>
</organism>
<dbReference type="SUPFAM" id="SSF52540">
    <property type="entry name" value="P-loop containing nucleoside triphosphate hydrolases"/>
    <property type="match status" value="1"/>
</dbReference>
<dbReference type="PANTHER" id="PTHR30050">
    <property type="entry name" value="CHROMOSOMAL REPLICATION INITIATOR PROTEIN DNAA"/>
    <property type="match status" value="1"/>
</dbReference>
<name>A0A1G6JBG3_9FIRM</name>